<feature type="region of interest" description="Disordered" evidence="1">
    <location>
        <begin position="1181"/>
        <end position="1208"/>
    </location>
</feature>
<dbReference type="EnsemblMetazoa" id="XM_038019824.1">
    <property type="protein sequence ID" value="XP_037875752.1"/>
    <property type="gene ID" value="LOC101743782"/>
</dbReference>
<keyword evidence="3" id="KW-1185">Reference proteome</keyword>
<reference evidence="2" key="2">
    <citation type="submission" date="2022-06" db="UniProtKB">
        <authorList>
            <consortium name="EnsemblMetazoa"/>
        </authorList>
    </citation>
    <scope>IDENTIFICATION</scope>
    <source>
        <strain evidence="2">p50T (Dazao)</strain>
    </source>
</reference>
<evidence type="ECO:0000313" key="3">
    <source>
        <dbReference type="Proteomes" id="UP000005204"/>
    </source>
</evidence>
<evidence type="ECO:0000256" key="1">
    <source>
        <dbReference type="SAM" id="MobiDB-lite"/>
    </source>
</evidence>
<name>A0A8R2M6E7_BOMMO</name>
<sequence length="1885" mass="210075">MVLSMDETQKCRASDEAATRKRRSSILKSQRPPRTPFSELEFNVATPTDTTKSRRVSFSRRTGVAEFVRNEATTTWENFYEQQNKSLESSGNEFELNPPRQSIGHIGKRIFDQQFEEVEAVGFTGAINNPSGIYVDQSLNGNFTQQIASLECTSDDRNLKVPVSNFELSAFTDHNSKLFKDEVSVPTMGIMSGRIDVNFSMVQPLREDDDLSEIEKDLARVQSNALCQGPFDSRSVSEYIEIDLNTTRAVGKVQSNETTRDNLQKPKVQKAMQSERKITVDNDWLVDKENIVVNPYVMPQILQEPTNLAVNEESEGVLVFDGKRLTLQSDRAECAYTQTKPPNMPTEGMSQRKSKLLNVNDALPNFTDDIQISNLNRTKDKDKFAIKSSEIEKRSILCNDESGNMSVTEAIPDNIIYAHEIDKESILRRFDDEVIYCDEPSAQKLPSLVTLDNNQEKRKTIHFDADIGNMSVTQALPTALIERTISEKRKTIIFEEPTSDSFNMSITRAAPGIILAAEETAMCDAGTGNSVPTEAIKNNVIVIEKKPVKLCTGDISKNRIVSSAIDEDGKNKSFIVSEENDFGSACNDFGNSEKRKTVMKQDDDLGKRKTILSEDGGEIVTNDSFSMSITKATRGKIFNPDRRTVVFDDSWNLSVTQAISNNVIITQERPDKAACTEDISITEVVPSTIVSEIMNRNRSKPNESTSPVGCLRKDVENNDRSLKYEDAKTIDDSFNMSITQAARGTIVHAKRKTIVFDDESRNLSVTQAIPNNIILIQEIPSKNCTENISKTGVALNAIDNEGMNKNGAVVDCENPLEPYDEFENDDKREILIEQDEKAPIRKFTNSLAESTKDEAKATKPIPAMMLALHKDNMDKDSDKSIKVFENFDDILPIVRDVNLYQAVTAGDELQNKIEQGDARSDRVAGQSVDIKYSDDKESFVPKDDLACDLVHKKSTLESESKVLKRTSNRKSEKSILHELLDMSASSTDAVRVTHKIDPKFDEEEEVVIAVDSNLELATKNELENMSTSSLFYITRDNQVIDVEKAETIEEDLIKAKLRQIDEHSPAMERKRLPVKDEDDIDTKLTEVTSDLNKTDNRKSVRTADDTNDLIRILSDYTDSRACNETEVKPAQAVKEKIEINEMRRLSLLPKRQSIALSRENLLSNISMAQAALQQSRYEIDDDSEYLDDETRDTTNEPTISPEKKPTRVSGEVVKTLNFEEDDTFSEVNMKCDQLSPLKKSLLGETTLARDGKAKVIPGYLNDVSDDIKELMDDLVKPAADMIPIAAKDKLPTTSESTCSAQIQVNLTTTSQVDVNDVNVELYSGPMSICNSPKPIIDVSDVANQSISRILKNPIKSFTTVPSEKEIIVQKQRAKDQTVPGKVLLFDHANPLNNVLLMPVADTKAHKYDPIKSEVSLCVSERTNSAQISLHEKDFEVERVSIQYNVEKLIHTVKHSGDACAKVVEETVSNASRPSVNQSTDTIKTAMKTTEANTVIAMKDNKDLLNASSSLTLVDKSSGETCHTESVVTADGKVKPKKRIYSPTGRDKGRPSPDVTPKRVTKLQKMSPIENKTHERSKAKKASPRKQLNDDASECFSVDSVCSSAKTCKSMVNSDDGGKSSEPFDGSSRSSCLRVDLSPELLSDASSKNLVAECESSHNVVTKIEMLPFIGNASECIWETSGSDVWTFLLLYSRVRLTVKLRHTVHNSTRTRVRADTPVEALAVDVIHHDKRNPVAATCVRFAAETMRYFTNRGCGAAGGVPALLRRCCGVARVALKWGRAMQDARARLAYALADDGRLTLKVANVPLRSVWEVSLRMELVVGDAREVPWPRAADVHVRAVLADTCPDLTRVVARLTPDWGHVPRTIWRIFKYLKNKTRDSELLGI</sequence>
<evidence type="ECO:0000313" key="2">
    <source>
        <dbReference type="EnsemblMetazoa" id="XP_037875752.1"/>
    </source>
</evidence>
<protein>
    <submittedName>
        <fullName evidence="2">Uncharacterized protein</fullName>
    </submittedName>
</protein>
<feature type="compositionally biased region" description="Acidic residues" evidence="1">
    <location>
        <begin position="1181"/>
        <end position="1190"/>
    </location>
</feature>
<dbReference type="Proteomes" id="UP000005204">
    <property type="component" value="Unassembled WGS sequence"/>
</dbReference>
<feature type="region of interest" description="Disordered" evidence="1">
    <location>
        <begin position="1610"/>
        <end position="1630"/>
    </location>
</feature>
<accession>A0A8R2M6E7</accession>
<organism evidence="2 3">
    <name type="scientific">Bombyx mori</name>
    <name type="common">Silk moth</name>
    <dbReference type="NCBI Taxonomy" id="7091"/>
    <lineage>
        <taxon>Eukaryota</taxon>
        <taxon>Metazoa</taxon>
        <taxon>Ecdysozoa</taxon>
        <taxon>Arthropoda</taxon>
        <taxon>Hexapoda</taxon>
        <taxon>Insecta</taxon>
        <taxon>Pterygota</taxon>
        <taxon>Neoptera</taxon>
        <taxon>Endopterygota</taxon>
        <taxon>Lepidoptera</taxon>
        <taxon>Glossata</taxon>
        <taxon>Ditrysia</taxon>
        <taxon>Bombycoidea</taxon>
        <taxon>Bombycidae</taxon>
        <taxon>Bombycinae</taxon>
        <taxon>Bombyx</taxon>
    </lineage>
</organism>
<feature type="region of interest" description="Disordered" evidence="1">
    <location>
        <begin position="1523"/>
        <end position="1585"/>
    </location>
</feature>
<proteinExistence type="predicted"/>
<feature type="region of interest" description="Disordered" evidence="1">
    <location>
        <begin position="1"/>
        <end position="37"/>
    </location>
</feature>
<reference evidence="3" key="1">
    <citation type="journal article" date="2008" name="Insect Biochem. Mol. Biol.">
        <title>The genome of a lepidopteran model insect, the silkworm Bombyx mori.</title>
        <authorList>
            <consortium name="International Silkworm Genome Consortium"/>
        </authorList>
    </citation>
    <scope>NUCLEOTIDE SEQUENCE [LARGE SCALE GENOMIC DNA]</scope>
    <source>
        <strain evidence="3">p50T</strain>
    </source>
</reference>
<feature type="compositionally biased region" description="Basic and acidic residues" evidence="1">
    <location>
        <begin position="7"/>
        <end position="19"/>
    </location>
</feature>